<feature type="region of interest" description="Disordered" evidence="1">
    <location>
        <begin position="31"/>
        <end position="58"/>
    </location>
</feature>
<organism evidence="2 3">
    <name type="scientific">Stylophora pistillata</name>
    <name type="common">Smooth cauliflower coral</name>
    <dbReference type="NCBI Taxonomy" id="50429"/>
    <lineage>
        <taxon>Eukaryota</taxon>
        <taxon>Metazoa</taxon>
        <taxon>Cnidaria</taxon>
        <taxon>Anthozoa</taxon>
        <taxon>Hexacorallia</taxon>
        <taxon>Scleractinia</taxon>
        <taxon>Astrocoeniina</taxon>
        <taxon>Pocilloporidae</taxon>
        <taxon>Stylophora</taxon>
    </lineage>
</organism>
<dbReference type="EMBL" id="LSMT01000112">
    <property type="protein sequence ID" value="PFX27056.1"/>
    <property type="molecule type" value="Genomic_DNA"/>
</dbReference>
<proteinExistence type="predicted"/>
<reference evidence="3" key="1">
    <citation type="journal article" date="2017" name="bioRxiv">
        <title>Comparative analysis of the genomes of Stylophora pistillata and Acropora digitifera provides evidence for extensive differences between species of corals.</title>
        <authorList>
            <person name="Voolstra C.R."/>
            <person name="Li Y."/>
            <person name="Liew Y.J."/>
            <person name="Baumgarten S."/>
            <person name="Zoccola D."/>
            <person name="Flot J.-F."/>
            <person name="Tambutte S."/>
            <person name="Allemand D."/>
            <person name="Aranda M."/>
        </authorList>
    </citation>
    <scope>NUCLEOTIDE SEQUENCE [LARGE SCALE GENOMIC DNA]</scope>
</reference>
<accession>A0A2B4SCF4</accession>
<evidence type="ECO:0000256" key="1">
    <source>
        <dbReference type="SAM" id="MobiDB-lite"/>
    </source>
</evidence>
<keyword evidence="3" id="KW-1185">Reference proteome</keyword>
<gene>
    <name evidence="2" type="ORF">AWC38_SpisGene8266</name>
</gene>
<evidence type="ECO:0000313" key="3">
    <source>
        <dbReference type="Proteomes" id="UP000225706"/>
    </source>
</evidence>
<protein>
    <submittedName>
        <fullName evidence="2">Uncharacterized protein</fullName>
    </submittedName>
</protein>
<evidence type="ECO:0000313" key="2">
    <source>
        <dbReference type="EMBL" id="PFX27056.1"/>
    </source>
</evidence>
<sequence>MGAEESRESVLRNNNTMPNLVPFIDSIMGAEESRQSAPRNNTTRNRQSSGRPSVTEFSKNPAGYPGFILVLVLSTGKMEVMTRQETRAKAAQIKIISDNSDSVNSSFFQFSSNSDDDYDDDDFLYHFDPATGELKVRQNRAVQNPYQRSENLCETWDESRPEAELCFDPSTGKLMVCRVRECNCSGNKSFEHSSYYYHKAWVNYVEACVYLI</sequence>
<comment type="caution">
    <text evidence="2">The sequence shown here is derived from an EMBL/GenBank/DDBJ whole genome shotgun (WGS) entry which is preliminary data.</text>
</comment>
<feature type="compositionally biased region" description="Polar residues" evidence="1">
    <location>
        <begin position="35"/>
        <end position="58"/>
    </location>
</feature>
<dbReference type="Proteomes" id="UP000225706">
    <property type="component" value="Unassembled WGS sequence"/>
</dbReference>
<dbReference type="AlphaFoldDB" id="A0A2B4SCF4"/>
<name>A0A2B4SCF4_STYPI</name>